<dbReference type="Gene3D" id="3.40.630.10">
    <property type="entry name" value="Zn peptidases"/>
    <property type="match status" value="1"/>
</dbReference>
<comment type="cofactor">
    <cofactor evidence="2">
        <name>Mn(2+)</name>
        <dbReference type="ChEBI" id="CHEBI:29035"/>
    </cofactor>
    <text evidence="2">The Mn(2+) ion enhances activity.</text>
</comment>
<accession>A0A3D4V9N9</accession>
<dbReference type="PIRSF" id="PIRSF005962">
    <property type="entry name" value="Pept_M20D_amidohydro"/>
    <property type="match status" value="1"/>
</dbReference>
<feature type="binding site" evidence="2">
    <location>
        <position position="399"/>
    </location>
    <ligand>
        <name>Mn(2+)</name>
        <dbReference type="ChEBI" id="CHEBI:29035"/>
        <label>2</label>
    </ligand>
</feature>
<evidence type="ECO:0000256" key="3">
    <source>
        <dbReference type="SAM" id="MobiDB-lite"/>
    </source>
</evidence>
<dbReference type="PANTHER" id="PTHR11014:SF63">
    <property type="entry name" value="METALLOPEPTIDASE, PUTATIVE (AFU_ORTHOLOGUE AFUA_6G09600)-RELATED"/>
    <property type="match status" value="1"/>
</dbReference>
<feature type="binding site" evidence="2">
    <location>
        <position position="134"/>
    </location>
    <ligand>
        <name>Mn(2+)</name>
        <dbReference type="ChEBI" id="CHEBI:29035"/>
        <label>2</label>
    </ligand>
</feature>
<evidence type="ECO:0000313" key="5">
    <source>
        <dbReference type="EMBL" id="HCT57836.1"/>
    </source>
</evidence>
<reference evidence="5 6" key="1">
    <citation type="journal article" date="2018" name="Nat. Biotechnol.">
        <title>A standardized bacterial taxonomy based on genome phylogeny substantially revises the tree of life.</title>
        <authorList>
            <person name="Parks D.H."/>
            <person name="Chuvochina M."/>
            <person name="Waite D.W."/>
            <person name="Rinke C."/>
            <person name="Skarshewski A."/>
            <person name="Chaumeil P.A."/>
            <person name="Hugenholtz P."/>
        </authorList>
    </citation>
    <scope>NUCLEOTIDE SEQUENCE [LARGE SCALE GENOMIC DNA]</scope>
    <source>
        <strain evidence="5">UBA8844</strain>
    </source>
</reference>
<feature type="binding site" evidence="2">
    <location>
        <position position="168"/>
    </location>
    <ligand>
        <name>Mn(2+)</name>
        <dbReference type="ChEBI" id="CHEBI:29035"/>
        <label>2</label>
    </ligand>
</feature>
<gene>
    <name evidence="5" type="ORF">DGD08_11600</name>
</gene>
<feature type="domain" description="Peptidase M20 dimerisation" evidence="4">
    <location>
        <begin position="221"/>
        <end position="315"/>
    </location>
</feature>
<evidence type="ECO:0000256" key="1">
    <source>
        <dbReference type="ARBA" id="ARBA00022801"/>
    </source>
</evidence>
<dbReference type="Gene3D" id="3.30.70.360">
    <property type="match status" value="1"/>
</dbReference>
<dbReference type="SUPFAM" id="SSF53187">
    <property type="entry name" value="Zn-dependent exopeptidases"/>
    <property type="match status" value="1"/>
</dbReference>
<protein>
    <submittedName>
        <fullName evidence="5">Amidohydrolase</fullName>
    </submittedName>
</protein>
<dbReference type="Pfam" id="PF01546">
    <property type="entry name" value="Peptidase_M20"/>
    <property type="match status" value="1"/>
</dbReference>
<keyword evidence="1 5" id="KW-0378">Hydrolase</keyword>
<sequence>MAATPAATRAQGQTSAGKPSPLILDVERRLPAVMPKVVTWRRDLHEHPELSGNEVRTAKLVADHLRALGIDVRTGVGGHGVVGLLKGGKPGPVVALRADMDALPVAEQVELPFKSKVTAEYRGQTVGVMHACGHDTHVAMLMGAAEILVGMKAQLPGTVKFIFQPAEEGLGNGRTGSKLMIADGVLENPKVDAIFGLHVGNAPVGQISYRPGPMMAASNNVSIIVNGKQSHGAMPWAGTDPIVIGSQIVGALQTIVSRQTDISTVPAIITIGAFQSGVRGNIIPDSVVMLGTIRTFDLGIRKEIFARVTRTAEQIASASGATARVVIDSGNIVTRNDSTLTLRMIPTLQRAAGEAGAFPAPLWTASEDFSWYQERVPGFFFNLGVTPKGTDWRTAPANHSPLFFSDEAALPTGVRALASLAVDYLMNPVRP</sequence>
<dbReference type="SUPFAM" id="SSF55031">
    <property type="entry name" value="Bacterial exopeptidase dimerisation domain"/>
    <property type="match status" value="1"/>
</dbReference>
<feature type="binding site" evidence="2">
    <location>
        <position position="132"/>
    </location>
    <ligand>
        <name>Mn(2+)</name>
        <dbReference type="ChEBI" id="CHEBI:29035"/>
        <label>2</label>
    </ligand>
</feature>
<dbReference type="InterPro" id="IPR017439">
    <property type="entry name" value="Amidohydrolase"/>
</dbReference>
<dbReference type="Proteomes" id="UP000264071">
    <property type="component" value="Unassembled WGS sequence"/>
</dbReference>
<dbReference type="Pfam" id="PF07687">
    <property type="entry name" value="M20_dimer"/>
    <property type="match status" value="1"/>
</dbReference>
<dbReference type="OMA" id="LMMVAQP"/>
<dbReference type="GO" id="GO:0016787">
    <property type="term" value="F:hydrolase activity"/>
    <property type="evidence" value="ECO:0007669"/>
    <property type="project" value="UniProtKB-KW"/>
</dbReference>
<dbReference type="GO" id="GO:0046872">
    <property type="term" value="F:metal ion binding"/>
    <property type="evidence" value="ECO:0007669"/>
    <property type="project" value="UniProtKB-KW"/>
</dbReference>
<keyword evidence="2" id="KW-0464">Manganese</keyword>
<organism evidence="5 6">
    <name type="scientific">Gemmatimonas aurantiaca</name>
    <dbReference type="NCBI Taxonomy" id="173480"/>
    <lineage>
        <taxon>Bacteria</taxon>
        <taxon>Pseudomonadati</taxon>
        <taxon>Gemmatimonadota</taxon>
        <taxon>Gemmatimonadia</taxon>
        <taxon>Gemmatimonadales</taxon>
        <taxon>Gemmatimonadaceae</taxon>
        <taxon>Gemmatimonas</taxon>
    </lineage>
</organism>
<dbReference type="InterPro" id="IPR011650">
    <property type="entry name" value="Peptidase_M20_dimer"/>
</dbReference>
<dbReference type="InterPro" id="IPR002933">
    <property type="entry name" value="Peptidase_M20"/>
</dbReference>
<proteinExistence type="predicted"/>
<keyword evidence="2" id="KW-0479">Metal-binding</keyword>
<feature type="binding site" evidence="2">
    <location>
        <position position="198"/>
    </location>
    <ligand>
        <name>Mn(2+)</name>
        <dbReference type="ChEBI" id="CHEBI:29035"/>
        <label>2</label>
    </ligand>
</feature>
<evidence type="ECO:0000256" key="2">
    <source>
        <dbReference type="PIRSR" id="PIRSR005962-1"/>
    </source>
</evidence>
<comment type="caution">
    <text evidence="5">The sequence shown here is derived from an EMBL/GenBank/DDBJ whole genome shotgun (WGS) entry which is preliminary data.</text>
</comment>
<evidence type="ECO:0000313" key="6">
    <source>
        <dbReference type="Proteomes" id="UP000264071"/>
    </source>
</evidence>
<feature type="region of interest" description="Disordered" evidence="3">
    <location>
        <begin position="1"/>
        <end position="22"/>
    </location>
</feature>
<dbReference type="EMBL" id="DPIY01000010">
    <property type="protein sequence ID" value="HCT57836.1"/>
    <property type="molecule type" value="Genomic_DNA"/>
</dbReference>
<dbReference type="NCBIfam" id="TIGR01891">
    <property type="entry name" value="amidohydrolases"/>
    <property type="match status" value="1"/>
</dbReference>
<dbReference type="PANTHER" id="PTHR11014">
    <property type="entry name" value="PEPTIDASE M20 FAMILY MEMBER"/>
    <property type="match status" value="1"/>
</dbReference>
<evidence type="ECO:0000259" key="4">
    <source>
        <dbReference type="Pfam" id="PF07687"/>
    </source>
</evidence>
<name>A0A3D4V9N9_9BACT</name>
<dbReference type="AlphaFoldDB" id="A0A3D4V9N9"/>
<dbReference type="InterPro" id="IPR036264">
    <property type="entry name" value="Bact_exopeptidase_dim_dom"/>
</dbReference>